<feature type="domain" description="ABC transmembrane type-1" evidence="8">
    <location>
        <begin position="68"/>
        <end position="284"/>
    </location>
</feature>
<dbReference type="Pfam" id="PF00528">
    <property type="entry name" value="BPD_transp_1"/>
    <property type="match status" value="1"/>
</dbReference>
<feature type="transmembrane region" description="Helical" evidence="7">
    <location>
        <begin position="115"/>
        <end position="139"/>
    </location>
</feature>
<dbReference type="Gene3D" id="1.10.3720.10">
    <property type="entry name" value="MetI-like"/>
    <property type="match status" value="2"/>
</dbReference>
<dbReference type="PANTHER" id="PTHR30183">
    <property type="entry name" value="MOLYBDENUM TRANSPORT SYSTEM PERMEASE PROTEIN MODB"/>
    <property type="match status" value="1"/>
</dbReference>
<evidence type="ECO:0000256" key="5">
    <source>
        <dbReference type="ARBA" id="ARBA00022989"/>
    </source>
</evidence>
<dbReference type="RefSeq" id="WP_191866919.1">
    <property type="nucleotide sequence ID" value="NZ_BMZC01000012.1"/>
</dbReference>
<name>A0A8H9IIA9_9ALTE</name>
<evidence type="ECO:0000256" key="2">
    <source>
        <dbReference type="ARBA" id="ARBA00022448"/>
    </source>
</evidence>
<dbReference type="AlphaFoldDB" id="A0A8H9IIA9"/>
<proteinExistence type="inferred from homology"/>
<dbReference type="PANTHER" id="PTHR30183:SF6">
    <property type="entry name" value="INNER MEMBRANE ABC TRANSPORTER PERMEASE PROTEIN YNJC"/>
    <property type="match status" value="1"/>
</dbReference>
<evidence type="ECO:0000256" key="3">
    <source>
        <dbReference type="ARBA" id="ARBA00022475"/>
    </source>
</evidence>
<feature type="transmembrane region" description="Helical" evidence="7">
    <location>
        <begin position="368"/>
        <end position="388"/>
    </location>
</feature>
<evidence type="ECO:0000256" key="1">
    <source>
        <dbReference type="ARBA" id="ARBA00004651"/>
    </source>
</evidence>
<evidence type="ECO:0000256" key="6">
    <source>
        <dbReference type="ARBA" id="ARBA00023136"/>
    </source>
</evidence>
<dbReference type="EMBL" id="BMZC01000012">
    <property type="protein sequence ID" value="GGZ75767.1"/>
    <property type="molecule type" value="Genomic_DNA"/>
</dbReference>
<keyword evidence="3" id="KW-1003">Cell membrane</keyword>
<gene>
    <name evidence="9" type="ORF">GCM10011274_37610</name>
</gene>
<feature type="transmembrane region" description="Helical" evidence="7">
    <location>
        <begin position="532"/>
        <end position="553"/>
    </location>
</feature>
<evidence type="ECO:0000313" key="9">
    <source>
        <dbReference type="EMBL" id="GGZ75767.1"/>
    </source>
</evidence>
<protein>
    <submittedName>
        <fullName evidence="9">ABC transporter permease</fullName>
    </submittedName>
</protein>
<reference evidence="9" key="1">
    <citation type="journal article" date="2014" name="Int. J. Syst. Evol. Microbiol.">
        <title>Complete genome sequence of Corynebacterium casei LMG S-19264T (=DSM 44701T), isolated from a smear-ripened cheese.</title>
        <authorList>
            <consortium name="US DOE Joint Genome Institute (JGI-PGF)"/>
            <person name="Walter F."/>
            <person name="Albersmeier A."/>
            <person name="Kalinowski J."/>
            <person name="Ruckert C."/>
        </authorList>
    </citation>
    <scope>NUCLEOTIDE SEQUENCE</scope>
    <source>
        <strain evidence="9">KCTC 32337</strain>
    </source>
</reference>
<keyword evidence="4 7" id="KW-0812">Transmembrane</keyword>
<dbReference type="Proteomes" id="UP000622604">
    <property type="component" value="Unassembled WGS sequence"/>
</dbReference>
<dbReference type="GO" id="GO:0055085">
    <property type="term" value="P:transmembrane transport"/>
    <property type="evidence" value="ECO:0007669"/>
    <property type="project" value="InterPro"/>
</dbReference>
<feature type="transmembrane region" description="Helical" evidence="7">
    <location>
        <begin position="481"/>
        <end position="502"/>
    </location>
</feature>
<feature type="transmembrane region" description="Helical" evidence="7">
    <location>
        <begin position="218"/>
        <end position="242"/>
    </location>
</feature>
<feature type="transmembrane region" description="Helical" evidence="7">
    <location>
        <begin position="305"/>
        <end position="333"/>
    </location>
</feature>
<comment type="subcellular location">
    <subcellularLocation>
        <location evidence="1 7">Cell membrane</location>
        <topology evidence="1 7">Multi-pass membrane protein</topology>
    </subcellularLocation>
</comment>
<reference evidence="9" key="2">
    <citation type="submission" date="2020-09" db="EMBL/GenBank/DDBJ databases">
        <authorList>
            <person name="Sun Q."/>
            <person name="Kim S."/>
        </authorList>
    </citation>
    <scope>NUCLEOTIDE SEQUENCE</scope>
    <source>
        <strain evidence="9">KCTC 32337</strain>
    </source>
</reference>
<dbReference type="SUPFAM" id="SSF161098">
    <property type="entry name" value="MetI-like"/>
    <property type="match status" value="2"/>
</dbReference>
<feature type="transmembrane region" description="Helical" evidence="7">
    <location>
        <begin position="262"/>
        <end position="284"/>
    </location>
</feature>
<dbReference type="PROSITE" id="PS50928">
    <property type="entry name" value="ABC_TM1"/>
    <property type="match status" value="2"/>
</dbReference>
<keyword evidence="2 7" id="KW-0813">Transport</keyword>
<evidence type="ECO:0000313" key="10">
    <source>
        <dbReference type="Proteomes" id="UP000622604"/>
    </source>
</evidence>
<feature type="transmembrane region" description="Helical" evidence="7">
    <location>
        <begin position="29"/>
        <end position="49"/>
    </location>
</feature>
<keyword evidence="6 7" id="KW-0472">Membrane</keyword>
<feature type="transmembrane region" description="Helical" evidence="7">
    <location>
        <begin position="159"/>
        <end position="180"/>
    </location>
</feature>
<dbReference type="CDD" id="cd06261">
    <property type="entry name" value="TM_PBP2"/>
    <property type="match status" value="1"/>
</dbReference>
<evidence type="ECO:0000256" key="4">
    <source>
        <dbReference type="ARBA" id="ARBA00022692"/>
    </source>
</evidence>
<dbReference type="InterPro" id="IPR035906">
    <property type="entry name" value="MetI-like_sf"/>
</dbReference>
<sequence>MNNRLLAKSQLSPSNQLYSAINLGLKSTAWVLVAIIALAPLFGVVIGLWPSVELDWAAISRFLGYNGLAYSVASTLLLSLVAPLIALYIAFMVYSQYRFNRRWQSLEKRLAPLLSLPHLAVALGLVYLFSSGGMLWSVLWGFVGQTAPEWLGLPRKSMLTMILAISIKEVPFFLLIFSAIGRQLAIKQWLLQGRAMGYSESASWWLIVFPVVLKQSRLAVLAAMAYTLSVLDISLLIGPNIPELYAVVLYNWQTGFTPDEQTFAFLGNLLLIAMLGVLIACIYIHERLVTKQLANHAVMANPLNITRLSGVFTAWLGFFSLLTLAILATFLLWSLGWNTHSTFNTANWSTSLWQDEWFFMQGPLLNSLHIAFFSSLLGVGVTLLALELQRHKKRYFPDYLWLLAILLPQLSMVYGWQIVHTSSNASYHSSWIILSHVPFTFAYSYLVLRGPFQSLNRHYELVAASFGYSPWQRWWKVRFMLLRPALLSAFAIAFSVSIAQYIPTLMIGAGRVATITTEAVAIASGNEQSITAVYILVQAALPFIAFLVASILAQRTRGSVDAEHQ</sequence>
<accession>A0A8H9IIA9</accession>
<feature type="transmembrane region" description="Helical" evidence="7">
    <location>
        <begin position="431"/>
        <end position="448"/>
    </location>
</feature>
<keyword evidence="5 7" id="KW-1133">Transmembrane helix</keyword>
<comment type="similarity">
    <text evidence="7">Belongs to the binding-protein-dependent transport system permease family.</text>
</comment>
<dbReference type="GO" id="GO:0005886">
    <property type="term" value="C:plasma membrane"/>
    <property type="evidence" value="ECO:0007669"/>
    <property type="project" value="UniProtKB-SubCell"/>
</dbReference>
<evidence type="ECO:0000259" key="8">
    <source>
        <dbReference type="PROSITE" id="PS50928"/>
    </source>
</evidence>
<comment type="caution">
    <text evidence="9">The sequence shown here is derived from an EMBL/GenBank/DDBJ whole genome shotgun (WGS) entry which is preliminary data.</text>
</comment>
<feature type="domain" description="ABC transmembrane type-1" evidence="8">
    <location>
        <begin position="364"/>
        <end position="549"/>
    </location>
</feature>
<evidence type="ECO:0000256" key="7">
    <source>
        <dbReference type="RuleBase" id="RU363032"/>
    </source>
</evidence>
<organism evidence="9 10">
    <name type="scientific">Paraglaciecola chathamensis</name>
    <dbReference type="NCBI Taxonomy" id="368405"/>
    <lineage>
        <taxon>Bacteria</taxon>
        <taxon>Pseudomonadati</taxon>
        <taxon>Pseudomonadota</taxon>
        <taxon>Gammaproteobacteria</taxon>
        <taxon>Alteromonadales</taxon>
        <taxon>Alteromonadaceae</taxon>
        <taxon>Paraglaciecola</taxon>
    </lineage>
</organism>
<dbReference type="InterPro" id="IPR000515">
    <property type="entry name" value="MetI-like"/>
</dbReference>
<feature type="transmembrane region" description="Helical" evidence="7">
    <location>
        <begin position="69"/>
        <end position="94"/>
    </location>
</feature>
<feature type="transmembrane region" description="Helical" evidence="7">
    <location>
        <begin position="400"/>
        <end position="419"/>
    </location>
</feature>